<keyword evidence="6" id="KW-0915">Sodium</keyword>
<feature type="transmembrane region" description="Helical" evidence="10">
    <location>
        <begin position="50"/>
        <end position="69"/>
    </location>
</feature>
<sequence>MLAVGGVLVGSAIGSAWVLLIRRIEDQTLIVTSATLLCWAAYLAGEAIHVSGVIATVTAGLIFGWYQHVTMSARVRLQGSAFWRTMIFSLEALVFILIGFSLRSIVERAGGIEAVTTTMAAPLVGIILAVIGARFVYVFASDGLLRLLRRLGVKRARPLGGAQATVLAWTGMRGVVTLAVALTLPEQMPGRDLMLIAGFAVILVTVLVQGGSLGRLIKGVGLEDRDSLPPMSLAEAEAAIARAKLQAAEARAYDSDGQLIHPQLLDMYQSRARATERYAREPDGFMKGIQTHFEVMLAAIATGRAELIRLHREGQIEDEVLHDLERDLDLEELGILFQRGEQLDLR</sequence>
<comment type="subcellular location">
    <subcellularLocation>
        <location evidence="1">Cell membrane</location>
        <topology evidence="1">Multi-pass membrane protein</topology>
    </subcellularLocation>
</comment>
<evidence type="ECO:0000256" key="10">
    <source>
        <dbReference type="SAM" id="Phobius"/>
    </source>
</evidence>
<comment type="caution">
    <text evidence="12">The sequence shown here is derived from an EMBL/GenBank/DDBJ whole genome shotgun (WGS) entry which is preliminary data.</text>
</comment>
<dbReference type="PANTHER" id="PTHR10110">
    <property type="entry name" value="SODIUM/HYDROGEN EXCHANGER"/>
    <property type="match status" value="1"/>
</dbReference>
<name>A0ABP7SRE7_9SPHN</name>
<evidence type="ECO:0000256" key="8">
    <source>
        <dbReference type="ARBA" id="ARBA00023136"/>
    </source>
</evidence>
<evidence type="ECO:0000256" key="9">
    <source>
        <dbReference type="ARBA" id="ARBA00023201"/>
    </source>
</evidence>
<feature type="transmembrane region" description="Helical" evidence="10">
    <location>
        <begin position="161"/>
        <end position="182"/>
    </location>
</feature>
<gene>
    <name evidence="12" type="ORF">GCM10022280_12800</name>
</gene>
<dbReference type="EMBL" id="BAABBQ010000001">
    <property type="protein sequence ID" value="GAA4015489.1"/>
    <property type="molecule type" value="Genomic_DNA"/>
</dbReference>
<feature type="transmembrane region" description="Helical" evidence="10">
    <location>
        <begin position="194"/>
        <end position="217"/>
    </location>
</feature>
<keyword evidence="2" id="KW-0813">Transport</keyword>
<dbReference type="Proteomes" id="UP001500235">
    <property type="component" value="Unassembled WGS sequence"/>
</dbReference>
<keyword evidence="7" id="KW-0406">Ion transport</keyword>
<feature type="transmembrane region" description="Helical" evidence="10">
    <location>
        <begin position="6"/>
        <end position="21"/>
    </location>
</feature>
<dbReference type="PANTHER" id="PTHR10110:SF86">
    <property type="entry name" value="SODIUM_HYDROGEN EXCHANGER 7"/>
    <property type="match status" value="1"/>
</dbReference>
<evidence type="ECO:0000256" key="7">
    <source>
        <dbReference type="ARBA" id="ARBA00023065"/>
    </source>
</evidence>
<accession>A0ABP7SRE7</accession>
<keyword evidence="9" id="KW-0739">Sodium transport</keyword>
<evidence type="ECO:0000259" key="11">
    <source>
        <dbReference type="Pfam" id="PF00999"/>
    </source>
</evidence>
<keyword evidence="4 10" id="KW-0812">Transmembrane</keyword>
<feature type="transmembrane region" description="Helical" evidence="10">
    <location>
        <begin position="120"/>
        <end position="140"/>
    </location>
</feature>
<feature type="transmembrane region" description="Helical" evidence="10">
    <location>
        <begin position="81"/>
        <end position="100"/>
    </location>
</feature>
<proteinExistence type="predicted"/>
<evidence type="ECO:0000313" key="13">
    <source>
        <dbReference type="Proteomes" id="UP001500235"/>
    </source>
</evidence>
<dbReference type="InterPro" id="IPR006153">
    <property type="entry name" value="Cation/H_exchanger_TM"/>
</dbReference>
<evidence type="ECO:0000313" key="12">
    <source>
        <dbReference type="EMBL" id="GAA4015489.1"/>
    </source>
</evidence>
<evidence type="ECO:0000256" key="5">
    <source>
        <dbReference type="ARBA" id="ARBA00022989"/>
    </source>
</evidence>
<evidence type="ECO:0000256" key="2">
    <source>
        <dbReference type="ARBA" id="ARBA00022448"/>
    </source>
</evidence>
<keyword evidence="5 10" id="KW-1133">Transmembrane helix</keyword>
<organism evidence="12 13">
    <name type="scientific">Sphingomonas swuensis</name>
    <dbReference type="NCBI Taxonomy" id="977800"/>
    <lineage>
        <taxon>Bacteria</taxon>
        <taxon>Pseudomonadati</taxon>
        <taxon>Pseudomonadota</taxon>
        <taxon>Alphaproteobacteria</taxon>
        <taxon>Sphingomonadales</taxon>
        <taxon>Sphingomonadaceae</taxon>
        <taxon>Sphingomonas</taxon>
    </lineage>
</organism>
<evidence type="ECO:0000256" key="6">
    <source>
        <dbReference type="ARBA" id="ARBA00023053"/>
    </source>
</evidence>
<keyword evidence="8 10" id="KW-0472">Membrane</keyword>
<feature type="domain" description="Cation/H+ exchanger transmembrane" evidence="11">
    <location>
        <begin position="2"/>
        <end position="218"/>
    </location>
</feature>
<evidence type="ECO:0000256" key="3">
    <source>
        <dbReference type="ARBA" id="ARBA00022475"/>
    </source>
</evidence>
<keyword evidence="13" id="KW-1185">Reference proteome</keyword>
<dbReference type="Pfam" id="PF00999">
    <property type="entry name" value="Na_H_Exchanger"/>
    <property type="match status" value="1"/>
</dbReference>
<evidence type="ECO:0000256" key="1">
    <source>
        <dbReference type="ARBA" id="ARBA00004651"/>
    </source>
</evidence>
<keyword evidence="3" id="KW-1003">Cell membrane</keyword>
<evidence type="ECO:0000256" key="4">
    <source>
        <dbReference type="ARBA" id="ARBA00022692"/>
    </source>
</evidence>
<dbReference type="InterPro" id="IPR018422">
    <property type="entry name" value="Cation/H_exchanger_CPA1"/>
</dbReference>
<reference evidence="13" key="1">
    <citation type="journal article" date="2019" name="Int. J. Syst. Evol. Microbiol.">
        <title>The Global Catalogue of Microorganisms (GCM) 10K type strain sequencing project: providing services to taxonomists for standard genome sequencing and annotation.</title>
        <authorList>
            <consortium name="The Broad Institute Genomics Platform"/>
            <consortium name="The Broad Institute Genome Sequencing Center for Infectious Disease"/>
            <person name="Wu L."/>
            <person name="Ma J."/>
        </authorList>
    </citation>
    <scope>NUCLEOTIDE SEQUENCE [LARGE SCALE GENOMIC DNA]</scope>
    <source>
        <strain evidence="13">JCM 17563</strain>
    </source>
</reference>
<protein>
    <recommendedName>
        <fullName evidence="11">Cation/H+ exchanger transmembrane domain-containing protein</fullName>
    </recommendedName>
</protein>